<evidence type="ECO:0000313" key="1">
    <source>
        <dbReference type="EMBL" id="KAK3575913.1"/>
    </source>
</evidence>
<sequence>MHLSKAPDKAPDSHWLFRRKLTGKAAYRFDAEKKKYSQIPLPTSLVNSTSILSYLKMSTSGDKCSKYKCRTELYRDPVSLHGTIPYNLDKIPMRRRRAHVKRETISLLGSSGTGINNSELSTILEPSQTFIRGDISIVPDGEDEGWIYSHTIKHEHAYQELDRMKVFAVAGWDNGNKTLDANVITKVNFGGLQEI</sequence>
<reference evidence="1" key="1">
    <citation type="journal article" date="2021" name="Genome Biol. Evol.">
        <title>A High-Quality Reference Genome for a Parasitic Bivalve with Doubly Uniparental Inheritance (Bivalvia: Unionida).</title>
        <authorList>
            <person name="Smith C.H."/>
        </authorList>
    </citation>
    <scope>NUCLEOTIDE SEQUENCE</scope>
    <source>
        <strain evidence="1">CHS0354</strain>
    </source>
</reference>
<accession>A0AAE0RM32</accession>
<dbReference type="EMBL" id="JAEAOA010000210">
    <property type="protein sequence ID" value="KAK3575913.1"/>
    <property type="molecule type" value="Genomic_DNA"/>
</dbReference>
<reference evidence="1" key="3">
    <citation type="submission" date="2023-05" db="EMBL/GenBank/DDBJ databases">
        <authorList>
            <person name="Smith C.H."/>
        </authorList>
    </citation>
    <scope>NUCLEOTIDE SEQUENCE</scope>
    <source>
        <strain evidence="1">CHS0354</strain>
        <tissue evidence="1">Mantle</tissue>
    </source>
</reference>
<reference evidence="1" key="2">
    <citation type="journal article" date="2021" name="Genome Biol. Evol.">
        <title>Developing a high-quality reference genome for a parasitic bivalve with doubly uniparental inheritance (Bivalvia: Unionida).</title>
        <authorList>
            <person name="Smith C.H."/>
        </authorList>
    </citation>
    <scope>NUCLEOTIDE SEQUENCE</scope>
    <source>
        <strain evidence="1">CHS0354</strain>
        <tissue evidence="1">Mantle</tissue>
    </source>
</reference>
<dbReference type="AlphaFoldDB" id="A0AAE0RM32"/>
<comment type="caution">
    <text evidence="1">The sequence shown here is derived from an EMBL/GenBank/DDBJ whole genome shotgun (WGS) entry which is preliminary data.</text>
</comment>
<keyword evidence="2" id="KW-1185">Reference proteome</keyword>
<name>A0AAE0RM32_9BIVA</name>
<proteinExistence type="predicted"/>
<organism evidence="1 2">
    <name type="scientific">Potamilus streckersoni</name>
    <dbReference type="NCBI Taxonomy" id="2493646"/>
    <lineage>
        <taxon>Eukaryota</taxon>
        <taxon>Metazoa</taxon>
        <taxon>Spiralia</taxon>
        <taxon>Lophotrochozoa</taxon>
        <taxon>Mollusca</taxon>
        <taxon>Bivalvia</taxon>
        <taxon>Autobranchia</taxon>
        <taxon>Heteroconchia</taxon>
        <taxon>Palaeoheterodonta</taxon>
        <taxon>Unionida</taxon>
        <taxon>Unionoidea</taxon>
        <taxon>Unionidae</taxon>
        <taxon>Ambleminae</taxon>
        <taxon>Lampsilini</taxon>
        <taxon>Potamilus</taxon>
    </lineage>
</organism>
<dbReference type="Proteomes" id="UP001195483">
    <property type="component" value="Unassembled WGS sequence"/>
</dbReference>
<protein>
    <submittedName>
        <fullName evidence="1">Uncharacterized protein</fullName>
    </submittedName>
</protein>
<gene>
    <name evidence="1" type="ORF">CHS0354_002554</name>
</gene>
<evidence type="ECO:0000313" key="2">
    <source>
        <dbReference type="Proteomes" id="UP001195483"/>
    </source>
</evidence>